<comment type="cofactor">
    <cofactor evidence="1 6">
        <name>FAD</name>
        <dbReference type="ChEBI" id="CHEBI:57692"/>
    </cofactor>
</comment>
<feature type="domain" description="Acyl-CoA oxidase/dehydrogenase middle" evidence="8">
    <location>
        <begin position="123"/>
        <end position="219"/>
    </location>
</feature>
<dbReference type="Pfam" id="PF02771">
    <property type="entry name" value="Acyl-CoA_dh_N"/>
    <property type="match status" value="1"/>
</dbReference>
<sequence>MAIGMDDQTFEQVLDTVRRFARERLIPAETQVEQLDDIPEDIVQEMRDLGLFGLSIPEEYGGLALTTLQESQVVESLCYAAMSFRSLVGTNVGIGAQGIVMEGTEAQKQQYLPGLASGDLIASFALTEPDNGSDASHIRTSARRDGSDFVINGTKRYITNAIRANVFTLFARTNPDDPGAGGVSAFLLPADTPGITIATPDKKMGQKGTKTSDVILEDVRIPEEFIVGGPQNLNRGFRTAMKVLDRGRIHVSSMAVGTAQRMLDEALGYAMERKQFGVPICDHQLVQGLLADSQAELAAGRALVRETARKYDATGAAALEASCAKYFCTEMAGRVADRAVQVHGGAGYMAEYPIERLYRDARLLRIYEGTSQIQQIIIARNIIKAAAQGL</sequence>
<feature type="domain" description="Acyl-CoA dehydrogenase/oxidase C-terminal" evidence="7">
    <location>
        <begin position="234"/>
        <end position="382"/>
    </location>
</feature>
<dbReference type="InterPro" id="IPR009075">
    <property type="entry name" value="AcylCo_DH/oxidase_C"/>
</dbReference>
<evidence type="ECO:0000313" key="10">
    <source>
        <dbReference type="EMBL" id="SMO35997.1"/>
    </source>
</evidence>
<evidence type="ECO:0000259" key="7">
    <source>
        <dbReference type="Pfam" id="PF00441"/>
    </source>
</evidence>
<evidence type="ECO:0000256" key="2">
    <source>
        <dbReference type="ARBA" id="ARBA00009347"/>
    </source>
</evidence>
<dbReference type="Gene3D" id="1.10.540.10">
    <property type="entry name" value="Acyl-CoA dehydrogenase/oxidase, N-terminal domain"/>
    <property type="match status" value="1"/>
</dbReference>
<dbReference type="GO" id="GO:0003995">
    <property type="term" value="F:acyl-CoA dehydrogenase activity"/>
    <property type="evidence" value="ECO:0007669"/>
    <property type="project" value="InterPro"/>
</dbReference>
<dbReference type="AlphaFoldDB" id="A0A521AMG5"/>
<proteinExistence type="inferred from homology"/>
<dbReference type="GO" id="GO:0050660">
    <property type="term" value="F:flavin adenine dinucleotide binding"/>
    <property type="evidence" value="ECO:0007669"/>
    <property type="project" value="InterPro"/>
</dbReference>
<dbReference type="Pfam" id="PF02770">
    <property type="entry name" value="Acyl-CoA_dh_M"/>
    <property type="match status" value="1"/>
</dbReference>
<organism evidence="10 11">
    <name type="scientific">Thalassovita litoralis</name>
    <dbReference type="NCBI Taxonomy" id="1010611"/>
    <lineage>
        <taxon>Bacteria</taxon>
        <taxon>Pseudomonadati</taxon>
        <taxon>Pseudomonadota</taxon>
        <taxon>Alphaproteobacteria</taxon>
        <taxon>Rhodobacterales</taxon>
        <taxon>Roseobacteraceae</taxon>
        <taxon>Thalassovita</taxon>
    </lineage>
</organism>
<dbReference type="InterPro" id="IPR006091">
    <property type="entry name" value="Acyl-CoA_Oxase/DH_mid-dom"/>
</dbReference>
<feature type="domain" description="Acyl-CoA dehydrogenase/oxidase N-terminal" evidence="9">
    <location>
        <begin position="11"/>
        <end position="119"/>
    </location>
</feature>
<evidence type="ECO:0000256" key="5">
    <source>
        <dbReference type="ARBA" id="ARBA00023002"/>
    </source>
</evidence>
<comment type="similarity">
    <text evidence="2 6">Belongs to the acyl-CoA dehydrogenase family.</text>
</comment>
<dbReference type="InterPro" id="IPR037069">
    <property type="entry name" value="AcylCoA_DH/ox_N_sf"/>
</dbReference>
<dbReference type="RefSeq" id="WP_235891367.1">
    <property type="nucleotide sequence ID" value="NZ_FXTO01000001.1"/>
</dbReference>
<evidence type="ECO:0000259" key="8">
    <source>
        <dbReference type="Pfam" id="PF02770"/>
    </source>
</evidence>
<keyword evidence="11" id="KW-1185">Reference proteome</keyword>
<evidence type="ECO:0000256" key="1">
    <source>
        <dbReference type="ARBA" id="ARBA00001974"/>
    </source>
</evidence>
<dbReference type="InterPro" id="IPR013786">
    <property type="entry name" value="AcylCoA_DH/ox_N"/>
</dbReference>
<evidence type="ECO:0000313" key="11">
    <source>
        <dbReference type="Proteomes" id="UP000316030"/>
    </source>
</evidence>
<dbReference type="Pfam" id="PF00441">
    <property type="entry name" value="Acyl-CoA_dh_1"/>
    <property type="match status" value="1"/>
</dbReference>
<dbReference type="PANTHER" id="PTHR43884">
    <property type="entry name" value="ACYL-COA DEHYDROGENASE"/>
    <property type="match status" value="1"/>
</dbReference>
<dbReference type="Gene3D" id="2.40.110.10">
    <property type="entry name" value="Butyryl-CoA Dehydrogenase, subunit A, domain 2"/>
    <property type="match status" value="1"/>
</dbReference>
<dbReference type="InterPro" id="IPR009100">
    <property type="entry name" value="AcylCoA_DH/oxidase_NM_dom_sf"/>
</dbReference>
<dbReference type="InterPro" id="IPR036250">
    <property type="entry name" value="AcylCo_DH-like_C"/>
</dbReference>
<dbReference type="InterPro" id="IPR006089">
    <property type="entry name" value="Acyl-CoA_DH_CS"/>
</dbReference>
<evidence type="ECO:0000256" key="4">
    <source>
        <dbReference type="ARBA" id="ARBA00022827"/>
    </source>
</evidence>
<dbReference type="SUPFAM" id="SSF47203">
    <property type="entry name" value="Acyl-CoA dehydrogenase C-terminal domain-like"/>
    <property type="match status" value="1"/>
</dbReference>
<keyword evidence="5 6" id="KW-0560">Oxidoreductase</keyword>
<dbReference type="SUPFAM" id="SSF56645">
    <property type="entry name" value="Acyl-CoA dehydrogenase NM domain-like"/>
    <property type="match status" value="1"/>
</dbReference>
<evidence type="ECO:0000256" key="3">
    <source>
        <dbReference type="ARBA" id="ARBA00022630"/>
    </source>
</evidence>
<accession>A0A521AMG5</accession>
<dbReference type="Gene3D" id="1.20.140.10">
    <property type="entry name" value="Butyryl-CoA Dehydrogenase, subunit A, domain 3"/>
    <property type="match status" value="1"/>
</dbReference>
<dbReference type="PIRSF" id="PIRSF016578">
    <property type="entry name" value="HsaA"/>
    <property type="match status" value="1"/>
</dbReference>
<dbReference type="EMBL" id="FXTO01000001">
    <property type="protein sequence ID" value="SMO35997.1"/>
    <property type="molecule type" value="Genomic_DNA"/>
</dbReference>
<evidence type="ECO:0000259" key="9">
    <source>
        <dbReference type="Pfam" id="PF02771"/>
    </source>
</evidence>
<keyword evidence="3 6" id="KW-0285">Flavoprotein</keyword>
<dbReference type="FunFam" id="1.10.540.10:FF:000001">
    <property type="entry name" value="Very long-chain-specific acyl-CoA dehydrogenase, mitochondrial"/>
    <property type="match status" value="1"/>
</dbReference>
<gene>
    <name evidence="10" type="ORF">SAMN06265173_101261</name>
</gene>
<reference evidence="10 11" key="1">
    <citation type="submission" date="2017-05" db="EMBL/GenBank/DDBJ databases">
        <authorList>
            <person name="Varghese N."/>
            <person name="Submissions S."/>
        </authorList>
    </citation>
    <scope>NUCLEOTIDE SEQUENCE [LARGE SCALE GENOMIC DNA]</scope>
    <source>
        <strain evidence="10 11">DSM 29506</strain>
    </source>
</reference>
<keyword evidence="4 6" id="KW-0274">FAD</keyword>
<dbReference type="PANTHER" id="PTHR43884:SF12">
    <property type="entry name" value="ISOVALERYL-COA DEHYDROGENASE, MITOCHONDRIAL-RELATED"/>
    <property type="match status" value="1"/>
</dbReference>
<name>A0A521AMG5_9RHOB</name>
<protein>
    <submittedName>
        <fullName evidence="10">Acyl-CoA dehydrogenase</fullName>
    </submittedName>
</protein>
<dbReference type="FunFam" id="1.20.140.10:FF:000001">
    <property type="entry name" value="Acyl-CoA dehydrogenase"/>
    <property type="match status" value="1"/>
</dbReference>
<dbReference type="FunFam" id="2.40.110.10:FF:000002">
    <property type="entry name" value="Acyl-CoA dehydrogenase fadE12"/>
    <property type="match status" value="1"/>
</dbReference>
<evidence type="ECO:0000256" key="6">
    <source>
        <dbReference type="RuleBase" id="RU362125"/>
    </source>
</evidence>
<dbReference type="PROSITE" id="PS00073">
    <property type="entry name" value="ACYL_COA_DH_2"/>
    <property type="match status" value="1"/>
</dbReference>
<dbReference type="Proteomes" id="UP000316030">
    <property type="component" value="Unassembled WGS sequence"/>
</dbReference>
<dbReference type="InterPro" id="IPR046373">
    <property type="entry name" value="Acyl-CoA_Oxase/DH_mid-dom_sf"/>
</dbReference>